<protein>
    <recommendedName>
        <fullName evidence="4">DUF3352 domain-containing protein</fullName>
    </recommendedName>
</protein>
<evidence type="ECO:0000313" key="3">
    <source>
        <dbReference type="Proteomes" id="UP000030700"/>
    </source>
</evidence>
<feature type="chain" id="PRO_5006631463" description="DUF3352 domain-containing protein" evidence="1">
    <location>
        <begin position="24"/>
        <end position="482"/>
    </location>
</feature>
<reference evidence="2" key="1">
    <citation type="journal article" date="2015" name="PeerJ">
        <title>First genomic representation of candidate bacterial phylum KSB3 points to enhanced environmental sensing as a trigger of wastewater bulking.</title>
        <authorList>
            <person name="Sekiguchi Y."/>
            <person name="Ohashi A."/>
            <person name="Parks D.H."/>
            <person name="Yamauchi T."/>
            <person name="Tyson G.W."/>
            <person name="Hugenholtz P."/>
        </authorList>
    </citation>
    <scope>NUCLEOTIDE SEQUENCE [LARGE SCALE GENOMIC DNA]</scope>
</reference>
<dbReference type="HOGENOM" id="CLU_565817_0_0_0"/>
<keyword evidence="3" id="KW-1185">Reference proteome</keyword>
<keyword evidence="1" id="KW-0732">Signal</keyword>
<organism evidence="2">
    <name type="scientific">Candidatus Moduliflexus flocculans</name>
    <dbReference type="NCBI Taxonomy" id="1499966"/>
    <lineage>
        <taxon>Bacteria</taxon>
        <taxon>Candidatus Moduliflexota</taxon>
        <taxon>Candidatus Moduliflexia</taxon>
        <taxon>Candidatus Moduliflexales</taxon>
        <taxon>Candidatus Moduliflexaceae</taxon>
    </lineage>
</organism>
<proteinExistence type="predicted"/>
<accession>A0A0S6VRG1</accession>
<dbReference type="Proteomes" id="UP000030700">
    <property type="component" value="Unassembled WGS sequence"/>
</dbReference>
<dbReference type="AlphaFoldDB" id="A0A0S6VRG1"/>
<evidence type="ECO:0000256" key="1">
    <source>
        <dbReference type="SAM" id="SignalP"/>
    </source>
</evidence>
<feature type="signal peptide" evidence="1">
    <location>
        <begin position="1"/>
        <end position="23"/>
    </location>
</feature>
<evidence type="ECO:0008006" key="4">
    <source>
        <dbReference type="Google" id="ProtNLM"/>
    </source>
</evidence>
<name>A0A0S6VRG1_9BACT</name>
<gene>
    <name evidence="2" type="ORF">U14_00991</name>
</gene>
<sequence>MKICRYCYLVLFLWVFSASPAWSAPTPYIPENVEFLIYVNDPLHIEQAVQEAGLLPSDDDYVDYLVEYVAEKYAVARVYQTFRELPETHPLKTMMAECLVVKSGDFSPVLILPLKPEYALYPKLLNKLNLGQTLQFVLEQTVLRKYVIDVHDGALLVSRDAEALKAYKAAAKAVTAPLLRKQLEQASDLVFYAHAKTVFHPFLDRVLLGAGETKTAAISLHIEEKSVSMLTTPIGRPDTMTSPERTGKFGAFIPKKSVAFFDSADNPFIFFHTIFGQDNTASLEQNFADVFEPQFSFAVLNISEDITPSFALIFKGKPPTSNESAARNGWQMMAQVLGYQGITQLFGESTWNIQHVAGLPVWKGEDTGLIYATLDDMLILTDSEAFLEDARLLSGKQMPSVWDEPAFAALSDKPTVFTMNLKKFAEIVRTSLFAKGISEPDYFSKNDLETYLRTLEQYGLLVGYRDTQADYTSYLLRLESKD</sequence>
<evidence type="ECO:0000313" key="2">
    <source>
        <dbReference type="EMBL" id="GAK49767.1"/>
    </source>
</evidence>
<dbReference type="EMBL" id="DF820455">
    <property type="protein sequence ID" value="GAK49767.1"/>
    <property type="molecule type" value="Genomic_DNA"/>
</dbReference>